<dbReference type="InterPro" id="IPR045644">
    <property type="entry name" value="DUF6404"/>
</dbReference>
<keyword evidence="1" id="KW-0812">Transmembrane</keyword>
<dbReference type="RefSeq" id="WP_020336330.1">
    <property type="nucleotide sequence ID" value="NZ_ATFJ01000044.1"/>
</dbReference>
<name>A0AAN1CVZ4_VIBNA</name>
<dbReference type="AlphaFoldDB" id="A0AAN1CVZ4"/>
<gene>
    <name evidence="2" type="ORF">BA890_07940</name>
</gene>
<sequence>MEKAEFIRLHLIEKGVPVDLTKPTIFVWPKYKDLSKKPLVFQSLVKVFLMDSLLLGPLWGAFMWVFSWHKQPEHWRFYLIGFALFGILMGFITIFRIIKARKSLGENNWENWCKRNYE</sequence>
<dbReference type="Pfam" id="PF19942">
    <property type="entry name" value="DUF6404"/>
    <property type="match status" value="1"/>
</dbReference>
<accession>A0AAN1CVZ4</accession>
<reference evidence="2 3" key="1">
    <citation type="submission" date="2016-07" db="EMBL/GenBank/DDBJ databases">
        <title>Developing Vibrio natriegens as a novel, fast-growing host for biotechnology.</title>
        <authorList>
            <person name="Weinstock M.T."/>
            <person name="Hesek E.D."/>
            <person name="Wilson C.M."/>
            <person name="Gibson D.G."/>
        </authorList>
    </citation>
    <scope>NUCLEOTIDE SEQUENCE [LARGE SCALE GENOMIC DNA]</scope>
    <source>
        <strain evidence="2 3">ATCC 14048</strain>
    </source>
</reference>
<keyword evidence="1" id="KW-1133">Transmembrane helix</keyword>
<keyword evidence="3" id="KW-1185">Reference proteome</keyword>
<feature type="transmembrane region" description="Helical" evidence="1">
    <location>
        <begin position="44"/>
        <end position="65"/>
    </location>
</feature>
<proteinExistence type="predicted"/>
<dbReference type="KEGG" id="vna:PN96_05400"/>
<evidence type="ECO:0000313" key="3">
    <source>
        <dbReference type="Proteomes" id="UP000092741"/>
    </source>
</evidence>
<organism evidence="2 3">
    <name type="scientific">Vibrio natriegens NBRC 15636 = ATCC 14048 = DSM 759</name>
    <dbReference type="NCBI Taxonomy" id="1219067"/>
    <lineage>
        <taxon>Bacteria</taxon>
        <taxon>Pseudomonadati</taxon>
        <taxon>Pseudomonadota</taxon>
        <taxon>Gammaproteobacteria</taxon>
        <taxon>Vibrionales</taxon>
        <taxon>Vibrionaceae</taxon>
        <taxon>Vibrio</taxon>
    </lineage>
</organism>
<evidence type="ECO:0000256" key="1">
    <source>
        <dbReference type="SAM" id="Phobius"/>
    </source>
</evidence>
<dbReference type="Proteomes" id="UP000092741">
    <property type="component" value="Chromosome 1"/>
</dbReference>
<dbReference type="EMBL" id="CP016345">
    <property type="protein sequence ID" value="ANQ12698.1"/>
    <property type="molecule type" value="Genomic_DNA"/>
</dbReference>
<protein>
    <submittedName>
        <fullName evidence="2">Uncharacterized protein</fullName>
    </submittedName>
</protein>
<dbReference type="GeneID" id="70912219"/>
<evidence type="ECO:0000313" key="2">
    <source>
        <dbReference type="EMBL" id="ANQ12698.1"/>
    </source>
</evidence>
<keyword evidence="1" id="KW-0472">Membrane</keyword>
<feature type="transmembrane region" description="Helical" evidence="1">
    <location>
        <begin position="77"/>
        <end position="98"/>
    </location>
</feature>